<dbReference type="GO" id="GO:0046294">
    <property type="term" value="P:formaldehyde catabolic process"/>
    <property type="evidence" value="ECO:0007669"/>
    <property type="project" value="TreeGrafter"/>
</dbReference>
<evidence type="ECO:0000259" key="8">
    <source>
        <dbReference type="Pfam" id="PF08240"/>
    </source>
</evidence>
<dbReference type="FunFam" id="3.40.50.720:FF:000003">
    <property type="entry name" value="S-(hydroxymethyl)glutathione dehydrogenase"/>
    <property type="match status" value="1"/>
</dbReference>
<reference evidence="9" key="2">
    <citation type="submission" date="2020-05" db="EMBL/GenBank/DDBJ databases">
        <authorList>
            <person name="Kim H.-S."/>
            <person name="Proctor R.H."/>
            <person name="Brown D.W."/>
        </authorList>
    </citation>
    <scope>NUCLEOTIDE SEQUENCE</scope>
    <source>
        <strain evidence="9">NRRL 20472</strain>
    </source>
</reference>
<dbReference type="InterPro" id="IPR036291">
    <property type="entry name" value="NAD(P)-bd_dom_sf"/>
</dbReference>
<keyword evidence="4" id="KW-0560">Oxidoreductase</keyword>
<dbReference type="InterPro" id="IPR011032">
    <property type="entry name" value="GroES-like_sf"/>
</dbReference>
<comment type="caution">
    <text evidence="9">The sequence shown here is derived from an EMBL/GenBank/DDBJ whole genome shotgun (WGS) entry which is preliminary data.</text>
</comment>
<evidence type="ECO:0000256" key="2">
    <source>
        <dbReference type="ARBA" id="ARBA00022723"/>
    </source>
</evidence>
<feature type="domain" description="Alcohol dehydrogenase-like N-terminal" evidence="8">
    <location>
        <begin position="33"/>
        <end position="166"/>
    </location>
</feature>
<keyword evidence="10" id="KW-1185">Reference proteome</keyword>
<dbReference type="CDD" id="cd08278">
    <property type="entry name" value="benzyl_alcohol_DH"/>
    <property type="match status" value="1"/>
</dbReference>
<evidence type="ECO:0000313" key="10">
    <source>
        <dbReference type="Proteomes" id="UP000622797"/>
    </source>
</evidence>
<dbReference type="GO" id="GO:0005829">
    <property type="term" value="C:cytosol"/>
    <property type="evidence" value="ECO:0007669"/>
    <property type="project" value="TreeGrafter"/>
</dbReference>
<sequence>MASLTDIATEALVIEKPGGKFQMRPIILDEVRSDEVLVEMRYSGICHTDILLQNGFIPGVEYPAIFGHEGAGIIRALGSDIKDRSLRVGDHVLLSFTVCGKCKQCVNGKPSFCHIHSPVNVGSVRPSDGSTPARLEDGRTVRSQFFGQSSFSRMSVVAEKSVVKCPYPQSLSYYAPLGCGFQTGAGTVLNVLKPGKTQTLAIFGMGSVGIAALMAASYLQTKQIVAIDVVDERLANAEEFGATQTLNPKNHGKEGIEAKVKEITDDGVDFAIDCTGLVPVIESLFGCLAPGGTATTVGVPPPGSSVRIDSQAFLLENKRYIGVVEGGSHPQKVSVYRIIPFSR</sequence>
<dbReference type="InterPro" id="IPR013154">
    <property type="entry name" value="ADH-like_N"/>
</dbReference>
<dbReference type="Pfam" id="PF00107">
    <property type="entry name" value="ADH_zinc_N"/>
    <property type="match status" value="1"/>
</dbReference>
<evidence type="ECO:0000256" key="5">
    <source>
        <dbReference type="ARBA" id="ARBA00023027"/>
    </source>
</evidence>
<evidence type="ECO:0000256" key="4">
    <source>
        <dbReference type="ARBA" id="ARBA00023002"/>
    </source>
</evidence>
<dbReference type="InterPro" id="IPR013149">
    <property type="entry name" value="ADH-like_C"/>
</dbReference>
<evidence type="ECO:0000259" key="7">
    <source>
        <dbReference type="Pfam" id="PF00107"/>
    </source>
</evidence>
<dbReference type="Gene3D" id="3.90.180.10">
    <property type="entry name" value="Medium-chain alcohol dehydrogenases, catalytic domain"/>
    <property type="match status" value="1"/>
</dbReference>
<comment type="cofactor">
    <cofactor evidence="1 6">
        <name>Zn(2+)</name>
        <dbReference type="ChEBI" id="CHEBI:29105"/>
    </cofactor>
</comment>
<evidence type="ECO:0000256" key="6">
    <source>
        <dbReference type="RuleBase" id="RU361277"/>
    </source>
</evidence>
<keyword evidence="5" id="KW-0520">NAD</keyword>
<dbReference type="InterPro" id="IPR002328">
    <property type="entry name" value="ADH_Zn_CS"/>
</dbReference>
<name>A0A8H4WPU5_9HYPO</name>
<protein>
    <recommendedName>
        <fullName evidence="11">Alcohol dehydrogenase</fullName>
    </recommendedName>
</protein>
<dbReference type="GO" id="GO:0008270">
    <property type="term" value="F:zinc ion binding"/>
    <property type="evidence" value="ECO:0007669"/>
    <property type="project" value="InterPro"/>
</dbReference>
<feature type="domain" description="Alcohol dehydrogenase-like C-terminal" evidence="7">
    <location>
        <begin position="208"/>
        <end position="327"/>
    </location>
</feature>
<accession>A0A8H4WPU5</accession>
<organism evidence="9 10">
    <name type="scientific">Fusarium sarcochroum</name>
    <dbReference type="NCBI Taxonomy" id="1208366"/>
    <lineage>
        <taxon>Eukaryota</taxon>
        <taxon>Fungi</taxon>
        <taxon>Dikarya</taxon>
        <taxon>Ascomycota</taxon>
        <taxon>Pezizomycotina</taxon>
        <taxon>Sordariomycetes</taxon>
        <taxon>Hypocreomycetidae</taxon>
        <taxon>Hypocreales</taxon>
        <taxon>Nectriaceae</taxon>
        <taxon>Fusarium</taxon>
        <taxon>Fusarium lateritium species complex</taxon>
    </lineage>
</organism>
<evidence type="ECO:0008006" key="11">
    <source>
        <dbReference type="Google" id="ProtNLM"/>
    </source>
</evidence>
<dbReference type="EMBL" id="JABEXW010001170">
    <property type="protein sequence ID" value="KAF4946368.1"/>
    <property type="molecule type" value="Genomic_DNA"/>
</dbReference>
<evidence type="ECO:0000256" key="3">
    <source>
        <dbReference type="ARBA" id="ARBA00022833"/>
    </source>
</evidence>
<dbReference type="PANTHER" id="PTHR43880:SF12">
    <property type="entry name" value="ALCOHOL DEHYDROGENASE CLASS-3"/>
    <property type="match status" value="1"/>
</dbReference>
<dbReference type="SUPFAM" id="SSF50129">
    <property type="entry name" value="GroES-like"/>
    <property type="match status" value="1"/>
</dbReference>
<dbReference type="Gene3D" id="3.40.50.720">
    <property type="entry name" value="NAD(P)-binding Rossmann-like Domain"/>
    <property type="match status" value="1"/>
</dbReference>
<evidence type="ECO:0000256" key="1">
    <source>
        <dbReference type="ARBA" id="ARBA00001947"/>
    </source>
</evidence>
<evidence type="ECO:0000313" key="9">
    <source>
        <dbReference type="EMBL" id="KAF4946368.1"/>
    </source>
</evidence>
<dbReference type="GO" id="GO:0051903">
    <property type="term" value="F:S-(hydroxymethyl)glutathione dehydrogenase [NAD(P)+] activity"/>
    <property type="evidence" value="ECO:0007669"/>
    <property type="project" value="TreeGrafter"/>
</dbReference>
<dbReference type="PROSITE" id="PS00059">
    <property type="entry name" value="ADH_ZINC"/>
    <property type="match status" value="1"/>
</dbReference>
<dbReference type="Pfam" id="PF08240">
    <property type="entry name" value="ADH_N"/>
    <property type="match status" value="1"/>
</dbReference>
<dbReference type="OrthoDB" id="1560166at2759"/>
<dbReference type="PANTHER" id="PTHR43880">
    <property type="entry name" value="ALCOHOL DEHYDROGENASE"/>
    <property type="match status" value="1"/>
</dbReference>
<gene>
    <name evidence="9" type="ORF">FSARC_14212</name>
</gene>
<dbReference type="SUPFAM" id="SSF51735">
    <property type="entry name" value="NAD(P)-binding Rossmann-fold domains"/>
    <property type="match status" value="1"/>
</dbReference>
<keyword evidence="3 6" id="KW-0862">Zinc</keyword>
<reference evidence="9" key="1">
    <citation type="journal article" date="2020" name="BMC Genomics">
        <title>Correction to: Identification and distribution of gene clusters required for synthesis of sphingolipid metabolism inhibitors in diverse species of the filamentous fungus Fusarium.</title>
        <authorList>
            <person name="Kim H.S."/>
            <person name="Lohmar J.M."/>
            <person name="Busman M."/>
            <person name="Brown D.W."/>
            <person name="Naumann T.A."/>
            <person name="Divon H.H."/>
            <person name="Lysoe E."/>
            <person name="Uhlig S."/>
            <person name="Proctor R.H."/>
        </authorList>
    </citation>
    <scope>NUCLEOTIDE SEQUENCE</scope>
    <source>
        <strain evidence="9">NRRL 20472</strain>
    </source>
</reference>
<comment type="similarity">
    <text evidence="6">Belongs to the zinc-containing alcohol dehydrogenase family.</text>
</comment>
<keyword evidence="2 6" id="KW-0479">Metal-binding</keyword>
<dbReference type="Proteomes" id="UP000622797">
    <property type="component" value="Unassembled WGS sequence"/>
</dbReference>
<dbReference type="AlphaFoldDB" id="A0A8H4WPU5"/>
<proteinExistence type="inferred from homology"/>